<dbReference type="EMBL" id="JFHU01000204">
    <property type="protein sequence ID" value="EXX86000.1"/>
    <property type="molecule type" value="Genomic_DNA"/>
</dbReference>
<name>A0A9W5RYW0_9BACL</name>
<keyword evidence="4" id="KW-1133">Transmembrane helix</keyword>
<reference evidence="6 7" key="1">
    <citation type="submission" date="2014-02" db="EMBL/GenBank/DDBJ databases">
        <title>Genome sequence of Paenibacillus darwinianus reveals adaptive mechanisms for survival in Antarctic soils.</title>
        <authorList>
            <person name="Dsouza M."/>
            <person name="Taylor M.W."/>
            <person name="Turner S.J."/>
            <person name="Aislabie J."/>
        </authorList>
    </citation>
    <scope>NUCLEOTIDE SEQUENCE [LARGE SCALE GENOMIC DNA]</scope>
    <source>
        <strain evidence="6 7">CE1</strain>
    </source>
</reference>
<protein>
    <recommendedName>
        <fullName evidence="5">HTH araC/xylS-type domain-containing protein</fullName>
    </recommendedName>
</protein>
<evidence type="ECO:0000313" key="7">
    <source>
        <dbReference type="Proteomes" id="UP000053750"/>
    </source>
</evidence>
<evidence type="ECO:0000256" key="1">
    <source>
        <dbReference type="ARBA" id="ARBA00023015"/>
    </source>
</evidence>
<organism evidence="6 7">
    <name type="scientific">Paenibacillus darwinianus</name>
    <dbReference type="NCBI Taxonomy" id="1380763"/>
    <lineage>
        <taxon>Bacteria</taxon>
        <taxon>Bacillati</taxon>
        <taxon>Bacillota</taxon>
        <taxon>Bacilli</taxon>
        <taxon>Bacillales</taxon>
        <taxon>Paenibacillaceae</taxon>
        <taxon>Paenibacillus</taxon>
    </lineage>
</organism>
<dbReference type="AlphaFoldDB" id="A0A9W5RYW0"/>
<evidence type="ECO:0000256" key="2">
    <source>
        <dbReference type="ARBA" id="ARBA00023125"/>
    </source>
</evidence>
<evidence type="ECO:0000313" key="6">
    <source>
        <dbReference type="EMBL" id="EXX86000.1"/>
    </source>
</evidence>
<dbReference type="RefSeq" id="WP_036584718.1">
    <property type="nucleotide sequence ID" value="NZ_KK082175.1"/>
</dbReference>
<dbReference type="Proteomes" id="UP000053750">
    <property type="component" value="Unassembled WGS sequence"/>
</dbReference>
<dbReference type="GO" id="GO:0003700">
    <property type="term" value="F:DNA-binding transcription factor activity"/>
    <property type="evidence" value="ECO:0007669"/>
    <property type="project" value="InterPro"/>
</dbReference>
<dbReference type="PANTHER" id="PTHR43280">
    <property type="entry name" value="ARAC-FAMILY TRANSCRIPTIONAL REGULATOR"/>
    <property type="match status" value="1"/>
</dbReference>
<keyword evidence="1" id="KW-0805">Transcription regulation</keyword>
<dbReference type="InterPro" id="IPR018060">
    <property type="entry name" value="HTH_AraC"/>
</dbReference>
<keyword evidence="4" id="KW-0812">Transmembrane</keyword>
<keyword evidence="4" id="KW-0472">Membrane</keyword>
<sequence length="771" mass="87559">MIFLRRIRQYRVYRRLVLSYLLLLTVTITLLSFILYLMFSARAVQEIDRSSKQMLTQVSYTANVVYDQIQDVTGQMLSDNEIMSFLYANTDSKTVDYTANLFLNRIQGVYPFIKNLSVYNFTTGAYIDSLGLQPDPHIAATEEMNTFGFYPRRVDSVTGSTSYRLLTFKIIPERSFAETPTSAIMVDLDESYIRNTMRNLSASTKDSLTFVMDASGTVLSHSSPEYFMENYAAQHEYVRTILADPDGQGSFVYNLDRQKHLVTYIKSSNLDWYFVSVRPYAELISNIYELRNWTILVVVLLVLAGAVTSFMLSGNIYNPIRTLLDKVNSTGGPPTATALMRYDEYEMLTEAFTEKIETAKSMESTIDRSARALKDSYLALLLKGNANKIAVSAEMKREWKSRLNGPCLTVILFKIDRYAAFREQYDSYNRGLIRFAVSNIAHELISRSYRSDVANADEDETALILQSEQPLHEDHLHLVLGEIQDAVHHYYGIGLSVAIGDPCGAVSEIRDSYKSAQHYIESRLFLGQGCLASRTTMQPAGSEQTSRYPSVIEKKLIDAVKLGRQPAIRAHLAEFKAYLTGCAYTSAMKYTNFLMLGIIKEFEYITEWWGVDADQLFRTLEEFRHVETLDDIEHMLTAMTSCIVDMLEENKKNTTVAKNAKLIEEIRQFVKEQYAEHGLSLEAAADHVGFSAGYIGKLFKSMTGTTFNDYVTHIRMEEAKTLLAATNDSVAHIGERVGVYNVPYFTTLFKKKYGMTPSQYREQAAKELDPV</sequence>
<dbReference type="SMART" id="SM00342">
    <property type="entry name" value="HTH_ARAC"/>
    <property type="match status" value="1"/>
</dbReference>
<feature type="domain" description="HTH araC/xylS-type" evidence="5">
    <location>
        <begin position="664"/>
        <end position="763"/>
    </location>
</feature>
<dbReference type="InterPro" id="IPR041522">
    <property type="entry name" value="CdaR_GGDEF"/>
</dbReference>
<dbReference type="Pfam" id="PF12833">
    <property type="entry name" value="HTH_18"/>
    <property type="match status" value="1"/>
</dbReference>
<dbReference type="InterPro" id="IPR009057">
    <property type="entry name" value="Homeodomain-like_sf"/>
</dbReference>
<dbReference type="OrthoDB" id="2650757at2"/>
<evidence type="ECO:0000256" key="3">
    <source>
        <dbReference type="ARBA" id="ARBA00023163"/>
    </source>
</evidence>
<dbReference type="Gene3D" id="3.30.450.20">
    <property type="entry name" value="PAS domain"/>
    <property type="match status" value="1"/>
</dbReference>
<evidence type="ECO:0000259" key="5">
    <source>
        <dbReference type="PROSITE" id="PS01124"/>
    </source>
</evidence>
<comment type="caution">
    <text evidence="6">The sequence shown here is derived from an EMBL/GenBank/DDBJ whole genome shotgun (WGS) entry which is preliminary data.</text>
</comment>
<dbReference type="PROSITE" id="PS01124">
    <property type="entry name" value="HTH_ARAC_FAMILY_2"/>
    <property type="match status" value="1"/>
</dbReference>
<dbReference type="Pfam" id="PF17853">
    <property type="entry name" value="GGDEF_2"/>
    <property type="match status" value="1"/>
</dbReference>
<dbReference type="SUPFAM" id="SSF46689">
    <property type="entry name" value="Homeodomain-like"/>
    <property type="match status" value="1"/>
</dbReference>
<keyword evidence="2" id="KW-0238">DNA-binding</keyword>
<evidence type="ECO:0000256" key="4">
    <source>
        <dbReference type="SAM" id="Phobius"/>
    </source>
</evidence>
<keyword evidence="3" id="KW-0804">Transcription</keyword>
<keyword evidence="7" id="KW-1185">Reference proteome</keyword>
<accession>A0A9W5RYW0</accession>
<proteinExistence type="predicted"/>
<gene>
    <name evidence="6" type="ORF">BG53_07160</name>
</gene>
<feature type="transmembrane region" description="Helical" evidence="4">
    <location>
        <begin position="20"/>
        <end position="39"/>
    </location>
</feature>
<dbReference type="PANTHER" id="PTHR43280:SF2">
    <property type="entry name" value="HTH-TYPE TRANSCRIPTIONAL REGULATOR EXSA"/>
    <property type="match status" value="1"/>
</dbReference>
<dbReference type="Gene3D" id="1.10.10.60">
    <property type="entry name" value="Homeodomain-like"/>
    <property type="match status" value="2"/>
</dbReference>
<dbReference type="GO" id="GO:0043565">
    <property type="term" value="F:sequence-specific DNA binding"/>
    <property type="evidence" value="ECO:0007669"/>
    <property type="project" value="InterPro"/>
</dbReference>